<keyword evidence="1" id="KW-0472">Membrane</keyword>
<dbReference type="EMBL" id="ML991797">
    <property type="protein sequence ID" value="KAF2234607.1"/>
    <property type="molecule type" value="Genomic_DNA"/>
</dbReference>
<name>A0A6A6H9F6_VIRVR</name>
<protein>
    <recommendedName>
        <fullName evidence="5">Secreted protein</fullName>
    </recommendedName>
</protein>
<accession>A0A6A6H9F6</accession>
<organism evidence="3 4">
    <name type="scientific">Viridothelium virens</name>
    <name type="common">Speckled blister lichen</name>
    <name type="synonym">Trypethelium virens</name>
    <dbReference type="NCBI Taxonomy" id="1048519"/>
    <lineage>
        <taxon>Eukaryota</taxon>
        <taxon>Fungi</taxon>
        <taxon>Dikarya</taxon>
        <taxon>Ascomycota</taxon>
        <taxon>Pezizomycotina</taxon>
        <taxon>Dothideomycetes</taxon>
        <taxon>Dothideomycetes incertae sedis</taxon>
        <taxon>Trypetheliales</taxon>
        <taxon>Trypetheliaceae</taxon>
        <taxon>Viridothelium</taxon>
    </lineage>
</organism>
<evidence type="ECO:0000256" key="2">
    <source>
        <dbReference type="SAM" id="SignalP"/>
    </source>
</evidence>
<sequence>MPHGLSWIESALAGVRCCVLAAKAVSQMCFSHVLSRVTYHTSANKRKKVDGFFPFLNWCQANAYRQALFSFKSSLKLFPWSFVALLLNWAISVEASVFGRCGRTNNTTKFTHHEPLQHCIHLISGKQSSIHLS</sequence>
<evidence type="ECO:0000256" key="1">
    <source>
        <dbReference type="SAM" id="Phobius"/>
    </source>
</evidence>
<evidence type="ECO:0000313" key="3">
    <source>
        <dbReference type="EMBL" id="KAF2234607.1"/>
    </source>
</evidence>
<keyword evidence="1" id="KW-1133">Transmembrane helix</keyword>
<proteinExistence type="predicted"/>
<dbReference type="AlphaFoldDB" id="A0A6A6H9F6"/>
<evidence type="ECO:0000313" key="4">
    <source>
        <dbReference type="Proteomes" id="UP000800092"/>
    </source>
</evidence>
<evidence type="ECO:0008006" key="5">
    <source>
        <dbReference type="Google" id="ProtNLM"/>
    </source>
</evidence>
<keyword evidence="2" id="KW-0732">Signal</keyword>
<feature type="chain" id="PRO_5025689532" description="Secreted protein" evidence="2">
    <location>
        <begin position="18"/>
        <end position="133"/>
    </location>
</feature>
<reference evidence="3" key="1">
    <citation type="journal article" date="2020" name="Stud. Mycol.">
        <title>101 Dothideomycetes genomes: a test case for predicting lifestyles and emergence of pathogens.</title>
        <authorList>
            <person name="Haridas S."/>
            <person name="Albert R."/>
            <person name="Binder M."/>
            <person name="Bloem J."/>
            <person name="Labutti K."/>
            <person name="Salamov A."/>
            <person name="Andreopoulos B."/>
            <person name="Baker S."/>
            <person name="Barry K."/>
            <person name="Bills G."/>
            <person name="Bluhm B."/>
            <person name="Cannon C."/>
            <person name="Castanera R."/>
            <person name="Culley D."/>
            <person name="Daum C."/>
            <person name="Ezra D."/>
            <person name="Gonzalez J."/>
            <person name="Henrissat B."/>
            <person name="Kuo A."/>
            <person name="Liang C."/>
            <person name="Lipzen A."/>
            <person name="Lutzoni F."/>
            <person name="Magnuson J."/>
            <person name="Mondo S."/>
            <person name="Nolan M."/>
            <person name="Ohm R."/>
            <person name="Pangilinan J."/>
            <person name="Park H.-J."/>
            <person name="Ramirez L."/>
            <person name="Alfaro M."/>
            <person name="Sun H."/>
            <person name="Tritt A."/>
            <person name="Yoshinaga Y."/>
            <person name="Zwiers L.-H."/>
            <person name="Turgeon B."/>
            <person name="Goodwin S."/>
            <person name="Spatafora J."/>
            <person name="Crous P."/>
            <person name="Grigoriev I."/>
        </authorList>
    </citation>
    <scope>NUCLEOTIDE SEQUENCE</scope>
    <source>
        <strain evidence="3">Tuck. ex Michener</strain>
    </source>
</reference>
<gene>
    <name evidence="3" type="ORF">EV356DRAFT_146987</name>
</gene>
<keyword evidence="4" id="KW-1185">Reference proteome</keyword>
<keyword evidence="1" id="KW-0812">Transmembrane</keyword>
<feature type="transmembrane region" description="Helical" evidence="1">
    <location>
        <begin position="77"/>
        <end position="99"/>
    </location>
</feature>
<feature type="signal peptide" evidence="2">
    <location>
        <begin position="1"/>
        <end position="17"/>
    </location>
</feature>
<dbReference type="Proteomes" id="UP000800092">
    <property type="component" value="Unassembled WGS sequence"/>
</dbReference>